<dbReference type="EMBL" id="AP008232">
    <property type="protein sequence ID" value="BAE74569.1"/>
    <property type="molecule type" value="Genomic_DNA"/>
</dbReference>
<dbReference type="EMBL" id="LN854557">
    <property type="protein sequence ID" value="CRL45290.1"/>
    <property type="molecule type" value="Genomic_DNA"/>
</dbReference>
<dbReference type="InterPro" id="IPR012670">
    <property type="entry name" value="T3SS_YscI/HrpB"/>
</dbReference>
<dbReference type="Proteomes" id="UP000245838">
    <property type="component" value="Chromosome sggmmb4_Chromosome"/>
</dbReference>
<sequence>MKIENAYPLVPPAGALMAPPSEGSPDAAAAFSQLLYGAAPVTSLSPHDMLVRQAAIFGVTSGIDLGAKVAGSVAQSINKLVNMA</sequence>
<dbReference type="RefSeq" id="WP_011411123.1">
    <property type="nucleotide sequence ID" value="NC_007712.1"/>
</dbReference>
<protein>
    <submittedName>
        <fullName evidence="1">Type III secretion apparatus</fullName>
    </submittedName>
    <submittedName>
        <fullName evidence="2">Type III secretion needle MxiH like protein</fullName>
    </submittedName>
</protein>
<keyword evidence="3" id="KW-1185">Reference proteome</keyword>
<reference evidence="2 4" key="2">
    <citation type="submission" date="2015-05" db="EMBL/GenBank/DDBJ databases">
        <authorList>
            <person name="Goodhead I."/>
        </authorList>
    </citation>
    <scope>NUCLEOTIDE SEQUENCE [LARGE SCALE GENOMIC DNA]</scope>
    <source>
        <strain evidence="2">B4</strain>
        <strain evidence="4">morsitans</strain>
    </source>
</reference>
<name>Q2NTF6_SODGM</name>
<evidence type="ECO:0000313" key="1">
    <source>
        <dbReference type="EMBL" id="BAE74569.1"/>
    </source>
</evidence>
<evidence type="ECO:0000313" key="3">
    <source>
        <dbReference type="Proteomes" id="UP000001932"/>
    </source>
</evidence>
<accession>Q2NTF6</accession>
<dbReference type="KEGG" id="sgl:SG1294"/>
<evidence type="ECO:0000313" key="2">
    <source>
        <dbReference type="EMBL" id="CRL45290.1"/>
    </source>
</evidence>
<dbReference type="Proteomes" id="UP000001932">
    <property type="component" value="Chromosome"/>
</dbReference>
<dbReference type="HOGENOM" id="CLU_187794_0_0_6"/>
<organism evidence="1 3">
    <name type="scientific">Sodalis glossinidius (strain morsitans)</name>
    <dbReference type="NCBI Taxonomy" id="343509"/>
    <lineage>
        <taxon>Bacteria</taxon>
        <taxon>Pseudomonadati</taxon>
        <taxon>Pseudomonadota</taxon>
        <taxon>Gammaproteobacteria</taxon>
        <taxon>Enterobacterales</taxon>
        <taxon>Bruguierivoracaceae</taxon>
        <taxon>Sodalis</taxon>
    </lineage>
</organism>
<gene>
    <name evidence="1" type="ordered locus">SG1294</name>
    <name evidence="2" type="ORF">SGGMMB4_02905</name>
</gene>
<dbReference type="NCBIfam" id="TIGR02497">
    <property type="entry name" value="yscI_hrpB_dom"/>
    <property type="match status" value="1"/>
</dbReference>
<dbReference type="GO" id="GO:0030254">
    <property type="term" value="P:protein secretion by the type III secretion system"/>
    <property type="evidence" value="ECO:0007669"/>
    <property type="project" value="InterPro"/>
</dbReference>
<evidence type="ECO:0000313" key="4">
    <source>
        <dbReference type="Proteomes" id="UP000245838"/>
    </source>
</evidence>
<dbReference type="BioCyc" id="SGLO343509:SGP1_RS11440-MONOMER"/>
<dbReference type="STRING" id="343509.SG1294"/>
<dbReference type="AlphaFoldDB" id="Q2NTF6"/>
<reference evidence="1 3" key="1">
    <citation type="journal article" date="2006" name="Genome Res.">
        <title>Massive genome erosion and functional adaptations provide insights into the symbiotic lifestyle of Sodalis glossinidius in the tsetse host.</title>
        <authorList>
            <person name="Toh H."/>
            <person name="Weiss B.L."/>
            <person name="Perkin S.A.H."/>
            <person name="Yamashita A."/>
            <person name="Oshima K."/>
            <person name="Hattori M."/>
            <person name="Aksoy S."/>
        </authorList>
    </citation>
    <scope>NUCLEOTIDE SEQUENCE [LARGE SCALE GENOMIC DNA]</scope>
    <source>
        <strain evidence="1">Morsitans</strain>
        <strain evidence="3">morsitans</strain>
    </source>
</reference>
<dbReference type="eggNOG" id="ENOG5033A37">
    <property type="taxonomic scope" value="Bacteria"/>
</dbReference>
<proteinExistence type="predicted"/>